<dbReference type="AlphaFoldDB" id="A0A1V6UEJ7"/>
<dbReference type="InterPro" id="IPR012132">
    <property type="entry name" value="GMC_OxRdtase"/>
</dbReference>
<comment type="similarity">
    <text evidence="2">Belongs to the GMC oxidoreductase family.</text>
</comment>
<comment type="subcellular location">
    <subcellularLocation>
        <location evidence="1">Secreted</location>
        <location evidence="1">Cell wall</location>
    </subcellularLocation>
</comment>
<evidence type="ECO:0000256" key="2">
    <source>
        <dbReference type="ARBA" id="ARBA00010790"/>
    </source>
</evidence>
<dbReference type="PROSITE" id="PS00624">
    <property type="entry name" value="GMC_OXRED_2"/>
    <property type="match status" value="1"/>
</dbReference>
<accession>A0A1V6UEJ7</accession>
<dbReference type="STRING" id="36646.A0A1V6UEJ7"/>
<dbReference type="Pfam" id="PF00732">
    <property type="entry name" value="GMC_oxred_N"/>
    <property type="match status" value="1"/>
</dbReference>
<dbReference type="EMBL" id="MDDG01000011">
    <property type="protein sequence ID" value="OQE36887.1"/>
    <property type="molecule type" value="Genomic_DNA"/>
</dbReference>
<keyword evidence="3" id="KW-0964">Secreted</keyword>
<dbReference type="InterPro" id="IPR000172">
    <property type="entry name" value="GMC_OxRdtase_N"/>
</dbReference>
<dbReference type="GO" id="GO:0050660">
    <property type="term" value="F:flavin adenine dinucleotide binding"/>
    <property type="evidence" value="ECO:0007669"/>
    <property type="project" value="InterPro"/>
</dbReference>
<evidence type="ECO:0000259" key="4">
    <source>
        <dbReference type="PROSITE" id="PS00624"/>
    </source>
</evidence>
<evidence type="ECO:0000313" key="5">
    <source>
        <dbReference type="EMBL" id="OQE36887.1"/>
    </source>
</evidence>
<keyword evidence="3" id="KW-0134">Cell wall</keyword>
<dbReference type="GO" id="GO:0044550">
    <property type="term" value="P:secondary metabolite biosynthetic process"/>
    <property type="evidence" value="ECO:0007669"/>
    <property type="project" value="TreeGrafter"/>
</dbReference>
<dbReference type="InterPro" id="IPR036188">
    <property type="entry name" value="FAD/NAD-bd_sf"/>
</dbReference>
<name>A0A1V6UEJ7_9EURO</name>
<gene>
    <name evidence="5" type="ORF">PENCOP_c011G07204</name>
</gene>
<reference evidence="6" key="1">
    <citation type="journal article" date="2017" name="Nat. Microbiol.">
        <title>Global analysis of biosynthetic gene clusters reveals vast potential of secondary metabolite production in Penicillium species.</title>
        <authorList>
            <person name="Nielsen J.C."/>
            <person name="Grijseels S."/>
            <person name="Prigent S."/>
            <person name="Ji B."/>
            <person name="Dainat J."/>
            <person name="Nielsen K.F."/>
            <person name="Frisvad J.C."/>
            <person name="Workman M."/>
            <person name="Nielsen J."/>
        </authorList>
    </citation>
    <scope>NUCLEOTIDE SEQUENCE [LARGE SCALE GENOMIC DNA]</scope>
    <source>
        <strain evidence="6">IBT 31321</strain>
    </source>
</reference>
<keyword evidence="6" id="KW-1185">Reference proteome</keyword>
<dbReference type="PANTHER" id="PTHR11552:SF138">
    <property type="entry name" value="DEHYDROGENASE PKFF-RELATED"/>
    <property type="match status" value="1"/>
</dbReference>
<dbReference type="GO" id="GO:0016614">
    <property type="term" value="F:oxidoreductase activity, acting on CH-OH group of donors"/>
    <property type="evidence" value="ECO:0007669"/>
    <property type="project" value="InterPro"/>
</dbReference>
<dbReference type="Proteomes" id="UP000191500">
    <property type="component" value="Unassembled WGS sequence"/>
</dbReference>
<comment type="caution">
    <text evidence="5">The sequence shown here is derived from an EMBL/GenBank/DDBJ whole genome shotgun (WGS) entry which is preliminary data.</text>
</comment>
<protein>
    <recommendedName>
        <fullName evidence="4">Glucose-methanol-choline oxidoreductase N-terminal domain-containing protein</fullName>
    </recommendedName>
</protein>
<organism evidence="5 6">
    <name type="scientific">Penicillium coprophilum</name>
    <dbReference type="NCBI Taxonomy" id="36646"/>
    <lineage>
        <taxon>Eukaryota</taxon>
        <taxon>Fungi</taxon>
        <taxon>Dikarya</taxon>
        <taxon>Ascomycota</taxon>
        <taxon>Pezizomycotina</taxon>
        <taxon>Eurotiomycetes</taxon>
        <taxon>Eurotiomycetidae</taxon>
        <taxon>Eurotiales</taxon>
        <taxon>Aspergillaceae</taxon>
        <taxon>Penicillium</taxon>
    </lineage>
</organism>
<dbReference type="Gene3D" id="3.50.50.60">
    <property type="entry name" value="FAD/NAD(P)-binding domain"/>
    <property type="match status" value="1"/>
</dbReference>
<sequence>MCGSASNLMIYQRPSAQSMAKSAELVNDPTYLFEKSLPFFKDGQPLQVFCPKYATPFATWAKAAFDDVGIDATQGFNSGSLIDHQFCAMKIRPGCTSRGSSELSFLQTGFKSKIVLSAGAFQSPQLLIVSGIGPAQVLSTYGINVIVDLPGLGQNMWDHVFFGPSYQVDVPTLVMLKNDLRYLFSQLLMWLFGGNEFLTNPSTDYIAVEKIPPESRSALSKTTEDDLAFVPSDWPEGELTW</sequence>
<dbReference type="SUPFAM" id="SSF51905">
    <property type="entry name" value="FAD/NAD(P)-binding domain"/>
    <property type="match status" value="1"/>
</dbReference>
<evidence type="ECO:0000256" key="3">
    <source>
        <dbReference type="ARBA" id="ARBA00022512"/>
    </source>
</evidence>
<dbReference type="Gene3D" id="3.30.560.10">
    <property type="entry name" value="Glucose Oxidase, domain 3"/>
    <property type="match status" value="1"/>
</dbReference>
<dbReference type="PANTHER" id="PTHR11552">
    <property type="entry name" value="GLUCOSE-METHANOL-CHOLINE GMC OXIDOREDUCTASE"/>
    <property type="match status" value="1"/>
</dbReference>
<evidence type="ECO:0000256" key="1">
    <source>
        <dbReference type="ARBA" id="ARBA00004191"/>
    </source>
</evidence>
<feature type="domain" description="Glucose-methanol-choline oxidoreductase N-terminal" evidence="4">
    <location>
        <begin position="119"/>
        <end position="133"/>
    </location>
</feature>
<evidence type="ECO:0000313" key="6">
    <source>
        <dbReference type="Proteomes" id="UP000191500"/>
    </source>
</evidence>
<proteinExistence type="inferred from homology"/>